<gene>
    <name evidence="1" type="ORF">S03H2_16030</name>
</gene>
<reference evidence="1" key="1">
    <citation type="journal article" date="2014" name="Front. Microbiol.">
        <title>High frequency of phylogenetically diverse reductive dehalogenase-homologous genes in deep subseafloor sedimentary metagenomes.</title>
        <authorList>
            <person name="Kawai M."/>
            <person name="Futagami T."/>
            <person name="Toyoda A."/>
            <person name="Takaki Y."/>
            <person name="Nishi S."/>
            <person name="Hori S."/>
            <person name="Arai W."/>
            <person name="Tsubouchi T."/>
            <person name="Morono Y."/>
            <person name="Uchiyama I."/>
            <person name="Ito T."/>
            <person name="Fujiyama A."/>
            <person name="Inagaki F."/>
            <person name="Takami H."/>
        </authorList>
    </citation>
    <scope>NUCLEOTIDE SEQUENCE</scope>
    <source>
        <strain evidence="1">Expedition CK06-06</strain>
    </source>
</reference>
<evidence type="ECO:0000313" key="1">
    <source>
        <dbReference type="EMBL" id="GAH37695.1"/>
    </source>
</evidence>
<accession>X1FYR6</accession>
<feature type="non-terminal residue" evidence="1">
    <location>
        <position position="62"/>
    </location>
</feature>
<dbReference type="EMBL" id="BARU01008168">
    <property type="protein sequence ID" value="GAH37695.1"/>
    <property type="molecule type" value="Genomic_DNA"/>
</dbReference>
<organism evidence="1">
    <name type="scientific">marine sediment metagenome</name>
    <dbReference type="NCBI Taxonomy" id="412755"/>
    <lineage>
        <taxon>unclassified sequences</taxon>
        <taxon>metagenomes</taxon>
        <taxon>ecological metagenomes</taxon>
    </lineage>
</organism>
<sequence length="62" mass="6874">MTFQIDNKTIDPKSNSPPPESYIKVFASSLYSTEKYEFDAEETAYVIATEGKISGTSPVLHV</sequence>
<protein>
    <submittedName>
        <fullName evidence="1">Uncharacterized protein</fullName>
    </submittedName>
</protein>
<dbReference type="AlphaFoldDB" id="X1FYR6"/>
<name>X1FYR6_9ZZZZ</name>
<comment type="caution">
    <text evidence="1">The sequence shown here is derived from an EMBL/GenBank/DDBJ whole genome shotgun (WGS) entry which is preliminary data.</text>
</comment>
<proteinExistence type="predicted"/>